<dbReference type="CDD" id="cd00044">
    <property type="entry name" value="CysPc"/>
    <property type="match status" value="1"/>
</dbReference>
<dbReference type="PANTHER" id="PTHR10183:SF423">
    <property type="entry name" value="LEUCINE-RICH REPEAT PROTEIN (LRRP)"/>
    <property type="match status" value="1"/>
</dbReference>
<dbReference type="InterPro" id="IPR036310">
    <property type="entry name" value="Smp-1-like_sf"/>
</dbReference>
<dbReference type="Pfam" id="PF09149">
    <property type="entry name" value="DUF1935"/>
    <property type="match status" value="1"/>
</dbReference>
<dbReference type="SMART" id="SM00230">
    <property type="entry name" value="CysPc"/>
    <property type="match status" value="1"/>
</dbReference>
<accession>A0A1X0NW85</accession>
<feature type="active site" evidence="1">
    <location>
        <position position="430"/>
    </location>
</feature>
<dbReference type="Gene3D" id="3.90.70.10">
    <property type="entry name" value="Cysteine proteinases"/>
    <property type="match status" value="1"/>
</dbReference>
<dbReference type="SUPFAM" id="SSF101601">
    <property type="entry name" value="Smp-1-like"/>
    <property type="match status" value="1"/>
</dbReference>
<comment type="caution">
    <text evidence="2">Lacks conserved residue(s) required for the propagation of feature annotation.</text>
</comment>
<sequence length="678" mass="75504">MSAKVDTNCFDEFNEANVQPLPEVQKKSNGPWRGCGPTYEGEVTPCFDGGHLFRVINQEEKKWALYNDTTTFEMNVTFTFGKDSKLTALDNTKIKPNQDGEFVATTVVCPLETTMFVSGTWNGYKSRFEGKPLSREYLEKVSSANVESVKKAINEVSQVCASQDPEEVLKECIARNVPFVDPSFPPTDKSLDAGKGVMISLPWLRPSEYLPKELVDYVALFRNPITPSSLEQGELSDSWVMSATSILAEKPDQVKNIFRHPTDSKQTTKESSVGAYRALINRDGMWKSYVVDDFLPVVAGKPRFARSRTDPCELWVSILEKAYAKRNGGFVNIASGDPLLALRDLTGWPTSRLDAAFSEAKSNPDKSNEFFTRLLMLCNAGHTILFSTSGANDEKTRMNMYKEAGITIGYALPVLNLQYVNGFGLFRFRNPWSNGVQWKGNWSPSSHLWEANPDVAAECTNRDGSEDSLWMDWADVKEYFVGCGVLFNYPSSFDYRIPGSFTRVVPNVCLEISVTSPVVLALILSQPDHRGTDKESKEYDPILLNLACSEDGGHQFNVVANTSADAEVPSSDYVFLHGRDVSMIYEFTPEQSPYLVVPRRMNVAESGGVTLPFTLGVLSPVAVTEGGPVRVSFKSLPEDTDVFENYPQFAVKSEPVEVTYQTKDNNSHLDYKTAVEIL</sequence>
<dbReference type="Pfam" id="PF00648">
    <property type="entry name" value="Peptidase_C2"/>
    <property type="match status" value="1"/>
</dbReference>
<dbReference type="Proteomes" id="UP000192257">
    <property type="component" value="Unassembled WGS sequence"/>
</dbReference>
<evidence type="ECO:0000259" key="3">
    <source>
        <dbReference type="PROSITE" id="PS50203"/>
    </source>
</evidence>
<dbReference type="InterPro" id="IPR015232">
    <property type="entry name" value="DUF1935"/>
</dbReference>
<evidence type="ECO:0000256" key="2">
    <source>
        <dbReference type="PROSITE-ProRule" id="PRU00239"/>
    </source>
</evidence>
<dbReference type="InterPro" id="IPR013780">
    <property type="entry name" value="Glyco_hydro_b"/>
</dbReference>
<dbReference type="InterPro" id="IPR038765">
    <property type="entry name" value="Papain-like_cys_pep_sf"/>
</dbReference>
<evidence type="ECO:0000313" key="5">
    <source>
        <dbReference type="Proteomes" id="UP000192257"/>
    </source>
</evidence>
<evidence type="ECO:0000313" key="4">
    <source>
        <dbReference type="EMBL" id="ORC88964.1"/>
    </source>
</evidence>
<protein>
    <submittedName>
        <fullName evidence="4">Calpain-like cysteine peptidase</fullName>
    </submittedName>
</protein>
<dbReference type="PRINTS" id="PR00704">
    <property type="entry name" value="CALPAIN"/>
</dbReference>
<feature type="domain" description="Calpain catalytic" evidence="3">
    <location>
        <begin position="178"/>
        <end position="480"/>
    </location>
</feature>
<dbReference type="GO" id="GO:0004198">
    <property type="term" value="F:calcium-dependent cysteine-type endopeptidase activity"/>
    <property type="evidence" value="ECO:0007669"/>
    <property type="project" value="InterPro"/>
</dbReference>
<dbReference type="PANTHER" id="PTHR10183">
    <property type="entry name" value="CALPAIN"/>
    <property type="match status" value="1"/>
</dbReference>
<dbReference type="STRING" id="67003.A0A1X0NW85"/>
<proteinExistence type="predicted"/>
<dbReference type="EMBL" id="NBCO01000014">
    <property type="protein sequence ID" value="ORC88964.1"/>
    <property type="molecule type" value="Genomic_DNA"/>
</dbReference>
<gene>
    <name evidence="4" type="ORF">TM35_000141750</name>
</gene>
<dbReference type="SUPFAM" id="SSF54001">
    <property type="entry name" value="Cysteine proteinases"/>
    <property type="match status" value="1"/>
</dbReference>
<reference evidence="4 5" key="1">
    <citation type="submission" date="2017-03" db="EMBL/GenBank/DDBJ databases">
        <title>An alternative strategy for trypanosome survival in the mammalian bloodstream revealed through genome and transcriptome analysis of the ubiquitous bovine parasite Trypanosoma (Megatrypanum) theileri.</title>
        <authorList>
            <person name="Kelly S."/>
            <person name="Ivens A."/>
            <person name="Mott A."/>
            <person name="O'Neill E."/>
            <person name="Emms D."/>
            <person name="Macleod O."/>
            <person name="Voorheis P."/>
            <person name="Matthews J."/>
            <person name="Matthews K."/>
            <person name="Carrington M."/>
        </authorList>
    </citation>
    <scope>NUCLEOTIDE SEQUENCE [LARGE SCALE GENOMIC DNA]</scope>
    <source>
        <strain evidence="4">Edinburgh</strain>
    </source>
</reference>
<keyword evidence="5" id="KW-1185">Reference proteome</keyword>
<dbReference type="OrthoDB" id="424753at2759"/>
<name>A0A1X0NW85_9TRYP</name>
<comment type="caution">
    <text evidence="4">The sequence shown here is derived from an EMBL/GenBank/DDBJ whole genome shotgun (WGS) entry which is preliminary data.</text>
</comment>
<dbReference type="GeneID" id="39985400"/>
<dbReference type="AlphaFoldDB" id="A0A1X0NW85"/>
<dbReference type="RefSeq" id="XP_028883030.1">
    <property type="nucleotide sequence ID" value="XM_029025620.1"/>
</dbReference>
<dbReference type="GO" id="GO:0006508">
    <property type="term" value="P:proteolysis"/>
    <property type="evidence" value="ECO:0007669"/>
    <property type="project" value="InterPro"/>
</dbReference>
<evidence type="ECO:0000256" key="1">
    <source>
        <dbReference type="PIRSR" id="PIRSR622684-1"/>
    </source>
</evidence>
<dbReference type="InterPro" id="IPR022684">
    <property type="entry name" value="Calpain_cysteine_protease"/>
</dbReference>
<organism evidence="4 5">
    <name type="scientific">Trypanosoma theileri</name>
    <dbReference type="NCBI Taxonomy" id="67003"/>
    <lineage>
        <taxon>Eukaryota</taxon>
        <taxon>Discoba</taxon>
        <taxon>Euglenozoa</taxon>
        <taxon>Kinetoplastea</taxon>
        <taxon>Metakinetoplastina</taxon>
        <taxon>Trypanosomatida</taxon>
        <taxon>Trypanosomatidae</taxon>
        <taxon>Trypanosoma</taxon>
    </lineage>
</organism>
<dbReference type="PROSITE" id="PS50203">
    <property type="entry name" value="CALPAIN_CAT"/>
    <property type="match status" value="1"/>
</dbReference>
<dbReference type="Gene3D" id="2.60.40.1180">
    <property type="entry name" value="Golgi alpha-mannosidase II"/>
    <property type="match status" value="1"/>
</dbReference>
<dbReference type="InterPro" id="IPR001300">
    <property type="entry name" value="Peptidase_C2_calpain_cat"/>
</dbReference>
<dbReference type="VEuPathDB" id="TriTrypDB:TM35_000141750"/>